<evidence type="ECO:0000256" key="13">
    <source>
        <dbReference type="ARBA" id="ARBA00023175"/>
    </source>
</evidence>
<evidence type="ECO:0000256" key="6">
    <source>
        <dbReference type="ARBA" id="ARBA00022741"/>
    </source>
</evidence>
<dbReference type="InterPro" id="IPR024034">
    <property type="entry name" value="ATPase_F1/V1_b/a_C"/>
</dbReference>
<evidence type="ECO:0000256" key="12">
    <source>
        <dbReference type="ARBA" id="ARBA00023136"/>
    </source>
</evidence>
<dbReference type="Gene3D" id="2.40.50.100">
    <property type="match status" value="1"/>
</dbReference>
<evidence type="ECO:0000256" key="18">
    <source>
        <dbReference type="RuleBase" id="RU003932"/>
    </source>
</evidence>
<dbReference type="NCBIfam" id="TIGR01042">
    <property type="entry name" value="V-ATPase_V1_A"/>
    <property type="match status" value="1"/>
</dbReference>
<comment type="subcellular location">
    <subcellularLocation>
        <location evidence="14">Vacuole membrane</location>
        <topology evidence="14">Peripheral membrane protein</topology>
        <orientation evidence="14">Cytoplasmic side</orientation>
    </subcellularLocation>
</comment>
<dbReference type="FunFam" id="1.10.1140.10:FF:000003">
    <property type="entry name" value="Vacuolar ATP synthase catalytic subunit A"/>
    <property type="match status" value="1"/>
</dbReference>
<evidence type="ECO:0000256" key="10">
    <source>
        <dbReference type="ARBA" id="ARBA00023065"/>
    </source>
</evidence>
<evidence type="ECO:0000256" key="2">
    <source>
        <dbReference type="ARBA" id="ARBA00012473"/>
    </source>
</evidence>
<dbReference type="InterPro" id="IPR022878">
    <property type="entry name" value="V-ATPase_asu"/>
</dbReference>
<dbReference type="GO" id="GO:0046961">
    <property type="term" value="F:proton-transporting ATPase activity, rotational mechanism"/>
    <property type="evidence" value="ECO:0007669"/>
    <property type="project" value="InterPro"/>
</dbReference>
<feature type="region of interest" description="Disordered" evidence="19">
    <location>
        <begin position="20"/>
        <end position="85"/>
    </location>
</feature>
<dbReference type="Gene3D" id="3.40.50.300">
    <property type="entry name" value="P-loop containing nucleotide triphosphate hydrolases"/>
    <property type="match status" value="2"/>
</dbReference>
<proteinExistence type="inferred from homology"/>
<feature type="domain" description="Dynamin-type G" evidence="21">
    <location>
        <begin position="725"/>
        <end position="1011"/>
    </location>
</feature>
<keyword evidence="10" id="KW-0406">Ion transport</keyword>
<dbReference type="FunFam" id="2.40.50.100:FF:000008">
    <property type="entry name" value="V-type proton ATPase catalytic subunit A"/>
    <property type="match status" value="1"/>
</dbReference>
<dbReference type="CDD" id="cd08771">
    <property type="entry name" value="DLP_1"/>
    <property type="match status" value="1"/>
</dbReference>
<feature type="compositionally biased region" description="Polar residues" evidence="19">
    <location>
        <begin position="21"/>
        <end position="37"/>
    </location>
</feature>
<keyword evidence="11 18" id="KW-0342">GTP-binding</keyword>
<dbReference type="Pfam" id="PF00006">
    <property type="entry name" value="ATP-synt_ab"/>
    <property type="match status" value="1"/>
</dbReference>
<dbReference type="FunFam" id="3.40.50.300:FF:000052">
    <property type="entry name" value="V-type proton ATPase catalytic subunit A"/>
    <property type="match status" value="1"/>
</dbReference>
<evidence type="ECO:0000256" key="14">
    <source>
        <dbReference type="ARBA" id="ARBA00029427"/>
    </source>
</evidence>
<keyword evidence="8" id="KW-0067">ATP-binding</keyword>
<evidence type="ECO:0000313" key="22">
    <source>
        <dbReference type="EMBL" id="KAE8154196.1"/>
    </source>
</evidence>
<dbReference type="Gene3D" id="1.20.120.1240">
    <property type="entry name" value="Dynamin, middle domain"/>
    <property type="match status" value="1"/>
</dbReference>
<dbReference type="Pfam" id="PF16886">
    <property type="entry name" value="ATP-synt_ab_Xtn"/>
    <property type="match status" value="1"/>
</dbReference>
<dbReference type="InterPro" id="IPR020003">
    <property type="entry name" value="ATPase_a/bsu_AS"/>
</dbReference>
<evidence type="ECO:0000256" key="5">
    <source>
        <dbReference type="ARBA" id="ARBA00022554"/>
    </source>
</evidence>
<dbReference type="GO" id="GO:0005524">
    <property type="term" value="F:ATP binding"/>
    <property type="evidence" value="ECO:0007669"/>
    <property type="project" value="UniProtKB-KW"/>
</dbReference>
<dbReference type="PROSITE" id="PS51388">
    <property type="entry name" value="GED"/>
    <property type="match status" value="1"/>
</dbReference>
<dbReference type="GO" id="GO:0046034">
    <property type="term" value="P:ATP metabolic process"/>
    <property type="evidence" value="ECO:0007669"/>
    <property type="project" value="InterPro"/>
</dbReference>
<dbReference type="NCBIfam" id="NF003220">
    <property type="entry name" value="PRK04192.1"/>
    <property type="match status" value="1"/>
</dbReference>
<dbReference type="InterPro" id="IPR000375">
    <property type="entry name" value="Dynamin_stalk"/>
</dbReference>
<dbReference type="Pfam" id="PF02874">
    <property type="entry name" value="ATP-synt_ab_N"/>
    <property type="match status" value="1"/>
</dbReference>
<dbReference type="InterPro" id="IPR030381">
    <property type="entry name" value="G_DYNAMIN_dom"/>
</dbReference>
<dbReference type="InterPro" id="IPR001401">
    <property type="entry name" value="Dynamin_GTPase"/>
</dbReference>
<dbReference type="EMBL" id="ML742031">
    <property type="protein sequence ID" value="KAE8154196.1"/>
    <property type="molecule type" value="Genomic_DNA"/>
</dbReference>
<evidence type="ECO:0000256" key="11">
    <source>
        <dbReference type="ARBA" id="ARBA00023134"/>
    </source>
</evidence>
<dbReference type="Pfam" id="PF22919">
    <property type="entry name" value="ATP-synt_VA_C"/>
    <property type="match status" value="1"/>
</dbReference>
<protein>
    <recommendedName>
        <fullName evidence="3">V-type proton ATPase catalytic subunit A</fullName>
        <ecNumber evidence="2">7.1.2.2</ecNumber>
    </recommendedName>
    <alternativeName>
        <fullName evidence="17">Vacuolar protein sorting-associated protein 1</fullName>
    </alternativeName>
</protein>
<keyword evidence="7" id="KW-0375">Hydrogen ion transport</keyword>
<evidence type="ECO:0000256" key="9">
    <source>
        <dbReference type="ARBA" id="ARBA00022967"/>
    </source>
</evidence>
<dbReference type="InterPro" id="IPR003130">
    <property type="entry name" value="GED"/>
</dbReference>
<keyword evidence="4" id="KW-0813">Transport</keyword>
<evidence type="ECO:0000259" key="21">
    <source>
        <dbReference type="PROSITE" id="PS51718"/>
    </source>
</evidence>
<dbReference type="Pfam" id="PF02212">
    <property type="entry name" value="GED"/>
    <property type="match status" value="1"/>
</dbReference>
<dbReference type="Proteomes" id="UP000325780">
    <property type="component" value="Unassembled WGS sequence"/>
</dbReference>
<dbReference type="GO" id="GO:0005525">
    <property type="term" value="F:GTP binding"/>
    <property type="evidence" value="ECO:0007669"/>
    <property type="project" value="UniProtKB-KW"/>
</dbReference>
<evidence type="ECO:0000256" key="19">
    <source>
        <dbReference type="SAM" id="MobiDB-lite"/>
    </source>
</evidence>
<dbReference type="EC" id="7.1.2.2" evidence="2"/>
<evidence type="ECO:0000313" key="23">
    <source>
        <dbReference type="Proteomes" id="UP000325780"/>
    </source>
</evidence>
<gene>
    <name evidence="22" type="ORF">BDV25DRAFT_126676</name>
</gene>
<keyword evidence="13" id="KW-0505">Motor protein</keyword>
<dbReference type="InterPro" id="IPR027417">
    <property type="entry name" value="P-loop_NTPase"/>
</dbReference>
<dbReference type="SMART" id="SM00302">
    <property type="entry name" value="GED"/>
    <property type="match status" value="1"/>
</dbReference>
<dbReference type="GO" id="GO:0007031">
    <property type="term" value="P:peroxisome organization"/>
    <property type="evidence" value="ECO:0007669"/>
    <property type="project" value="UniProtKB-ARBA"/>
</dbReference>
<evidence type="ECO:0000256" key="16">
    <source>
        <dbReference type="ARBA" id="ARBA00048383"/>
    </source>
</evidence>
<evidence type="ECO:0000256" key="17">
    <source>
        <dbReference type="ARBA" id="ARBA00073589"/>
    </source>
</evidence>
<dbReference type="InterPro" id="IPR045063">
    <property type="entry name" value="Dynamin_N"/>
</dbReference>
<dbReference type="CDD" id="cd18119">
    <property type="entry name" value="ATP-synt_V_A-type_alpha_N"/>
    <property type="match status" value="1"/>
</dbReference>
<dbReference type="GO" id="GO:0007035">
    <property type="term" value="P:vacuolar acidification"/>
    <property type="evidence" value="ECO:0007669"/>
    <property type="project" value="UniProtKB-ARBA"/>
</dbReference>
<reference evidence="22 23" key="1">
    <citation type="submission" date="2019-04" db="EMBL/GenBank/DDBJ databases">
        <title>Friends and foes A comparative genomics study of 23 Aspergillus species from section Flavi.</title>
        <authorList>
            <consortium name="DOE Joint Genome Institute"/>
            <person name="Kjaerbolling I."/>
            <person name="Vesth T."/>
            <person name="Frisvad J.C."/>
            <person name="Nybo J.L."/>
            <person name="Theobald S."/>
            <person name="Kildgaard S."/>
            <person name="Isbrandt T."/>
            <person name="Kuo A."/>
            <person name="Sato A."/>
            <person name="Lyhne E.K."/>
            <person name="Kogle M.E."/>
            <person name="Wiebenga A."/>
            <person name="Kun R.S."/>
            <person name="Lubbers R.J."/>
            <person name="Makela M.R."/>
            <person name="Barry K."/>
            <person name="Chovatia M."/>
            <person name="Clum A."/>
            <person name="Daum C."/>
            <person name="Haridas S."/>
            <person name="He G."/>
            <person name="LaButti K."/>
            <person name="Lipzen A."/>
            <person name="Mondo S."/>
            <person name="Riley R."/>
            <person name="Salamov A."/>
            <person name="Simmons B.A."/>
            <person name="Magnuson J.K."/>
            <person name="Henrissat B."/>
            <person name="Mortensen U.H."/>
            <person name="Larsen T.O."/>
            <person name="Devries R.P."/>
            <person name="Grigoriev I.V."/>
            <person name="Machida M."/>
            <person name="Baker S.E."/>
            <person name="Andersen M.R."/>
        </authorList>
    </citation>
    <scope>NUCLEOTIDE SEQUENCE [LARGE SCALE GENOMIC DNA]</scope>
    <source>
        <strain evidence="22 23">IBT 18842</strain>
    </source>
</reference>
<keyword evidence="12" id="KW-0472">Membrane</keyword>
<dbReference type="PRINTS" id="PR00195">
    <property type="entry name" value="DYNAMIN"/>
</dbReference>
<evidence type="ECO:0000256" key="7">
    <source>
        <dbReference type="ARBA" id="ARBA00022781"/>
    </source>
</evidence>
<evidence type="ECO:0000256" key="8">
    <source>
        <dbReference type="ARBA" id="ARBA00022840"/>
    </source>
</evidence>
<dbReference type="GO" id="GO:0000329">
    <property type="term" value="C:fungal-type vacuole membrane"/>
    <property type="evidence" value="ECO:0007669"/>
    <property type="project" value="TreeGrafter"/>
</dbReference>
<dbReference type="Pfam" id="PF01031">
    <property type="entry name" value="Dynamin_M"/>
    <property type="match status" value="1"/>
</dbReference>
<comment type="catalytic activity">
    <reaction evidence="16">
        <text>ATP + H2O + 4 H(+)(in) = ADP + phosphate + 5 H(+)(out)</text>
        <dbReference type="Rhea" id="RHEA:57720"/>
        <dbReference type="ChEBI" id="CHEBI:15377"/>
        <dbReference type="ChEBI" id="CHEBI:15378"/>
        <dbReference type="ChEBI" id="CHEBI:30616"/>
        <dbReference type="ChEBI" id="CHEBI:43474"/>
        <dbReference type="ChEBI" id="CHEBI:456216"/>
        <dbReference type="EC" id="7.1.2.2"/>
    </reaction>
</comment>
<dbReference type="PANTHER" id="PTHR43607:SF1">
    <property type="entry name" value="H(+)-TRANSPORTING TWO-SECTOR ATPASE"/>
    <property type="match status" value="1"/>
</dbReference>
<keyword evidence="6 18" id="KW-0547">Nucleotide-binding</keyword>
<comment type="similarity">
    <text evidence="18">Belongs to the TRAFAC class dynamin-like GTPase superfamily. Dynamin/Fzo/YdjA family.</text>
</comment>
<dbReference type="InterPro" id="IPR004100">
    <property type="entry name" value="ATPase_F1/V1/A1_a/bsu_N"/>
</dbReference>
<dbReference type="GO" id="GO:0033180">
    <property type="term" value="C:proton-transporting V-type ATPase, V1 domain"/>
    <property type="evidence" value="ECO:0007669"/>
    <property type="project" value="InterPro"/>
</dbReference>
<keyword evidence="23" id="KW-1185">Reference proteome</keyword>
<dbReference type="CDD" id="cd18111">
    <property type="entry name" value="ATP-synt_V_A-type_alpha_C"/>
    <property type="match status" value="1"/>
</dbReference>
<organism evidence="22 23">
    <name type="scientific">Aspergillus avenaceus</name>
    <dbReference type="NCBI Taxonomy" id="36643"/>
    <lineage>
        <taxon>Eukaryota</taxon>
        <taxon>Fungi</taxon>
        <taxon>Dikarya</taxon>
        <taxon>Ascomycota</taxon>
        <taxon>Pezizomycotina</taxon>
        <taxon>Eurotiomycetes</taxon>
        <taxon>Eurotiomycetidae</taxon>
        <taxon>Eurotiales</taxon>
        <taxon>Aspergillaceae</taxon>
        <taxon>Aspergillus</taxon>
        <taxon>Aspergillus subgen. Circumdati</taxon>
    </lineage>
</organism>
<sequence>MLGLGVRRLKTRPSLLDLIAASSSGASDQPVSRSSSPPADDQLPPLPNSPTSPSSTTSSSSSVNSSSPDHDPATPAFHSSISNSPAHSPLPVIRIMAPSGKGPEVDAQDGSVFSVSGPVVVAENMIGCAMYELCRVGHGQLVGEVIRIDGDKATIQVYEETDGLTVGDPVTRTGKPLSVELGPGLMETIYDGIQRPLKAISDQSGSIYIPRGIVVNALDRERKWDFKPGQYKVGDHITGGDVWGTVFENSLVNDHKILLPPRARGTITRIAEPGSYTVEENLLEIEFEGKKTEYPMMQTWPVRVPRPVNEKLSSDAPFIVGQRVLDSLFPSVQGGTVCIPGAFGCGKTVISQSVSKFSNSDIIVYVGCGERGNEMAEVLMDFPELSIDIQGRKEPIMKRTCLIANTSNMPVAAREASIYTGITIAEYFRDQGKNVAMMADSSSRWAEALREISGRLGEMPADQGFPAYLGAKLASFYERAGKSVALGSPARDGSVSIVGAVSPPGGDFSDPVTTSTLGIVQVFWGLDKKLAQRKHFPSINTSMSYSKYTTVLDKYYEKHHPEFPRLRDQIRELLTKSEDLDQVVQLVGKAALGDSDKITLDVAAMVKDDFLQQNGYSDYDQFCPLWKTEYMMKAFMGYHDEAQKAIAQGQIWSKVRDATSDIQTSLRSMKFEVPENEAEVSEKYEKVLQTMSERFASVINVNDPSLISLVNKLQDVFATVGVHNPIDLPQIAVVGSQSSGKSSVLENIVGRDFLPRGSGIVTRRPLILQLINRPPSQSNGVKEELETTDSAANLDEYGEFLHIPGQKFYDFNKIREEIVRETESKVGRNSGISPAPINLRIYSPNVLTLTLVDLPGLTKVPVGDQPKDIEKQIRDMVLKYISKPNAIILAVTAANQDLANSDGLKLAREVDPEGQRTIGVLTKVDLMDEGTDVVDILAGRIIPLRLGYVPVVNRGQRDIENKRPISYALEHEKNFFEGHKAYRNKSSYCGTPYLARKLNLILMMHIKQTLPDIKARISSSLQKYSAELSQLGDSMLGNSANIILNIITEFSNEYRTVLEGNNTELSSIELSGGARISFVFHELYSNGIKAVDPFDQVKDIDIRTILYNSSGSSPALFVGTTAFELIVKQQIKRLEDPSTKCISLVYDELVRILGQLLNKQLFRRYPMLKEKFHAVVISFFKKCMEPTNKLVRDLINMEACYINTGHPDFLNGHRAMTIVNERQVASKPTQVDPKTGKPLPPRANSPSVEVVPESNSGSGFFGSFWASKNKKKMAAMEPPPPTLKASASLSERESTEVEVIKLLITSYFNIVKRTMIDMVPKAIMYMLVQFTKDEMQRELLEIMYRNSELDDLLKESDYTVRRRKECQQMVESLSRASEIVSQVQ</sequence>
<dbReference type="PROSITE" id="PS00152">
    <property type="entry name" value="ATPASE_ALPHA_BETA"/>
    <property type="match status" value="1"/>
</dbReference>
<name>A0A5N6U6G6_ASPAV</name>
<dbReference type="PROSITE" id="PS51718">
    <property type="entry name" value="G_DYNAMIN_2"/>
    <property type="match status" value="1"/>
</dbReference>
<dbReference type="CDD" id="cd01134">
    <property type="entry name" value="V_A-ATPase_A"/>
    <property type="match status" value="1"/>
</dbReference>
<dbReference type="SMART" id="SM00053">
    <property type="entry name" value="DYNc"/>
    <property type="match status" value="1"/>
</dbReference>
<evidence type="ECO:0000259" key="20">
    <source>
        <dbReference type="PROSITE" id="PS51388"/>
    </source>
</evidence>
<evidence type="ECO:0000256" key="1">
    <source>
        <dbReference type="ARBA" id="ARBA00008936"/>
    </source>
</evidence>
<dbReference type="FunFam" id="2.40.30.20:FF:000002">
    <property type="entry name" value="V-type proton ATPase catalytic subunit A"/>
    <property type="match status" value="1"/>
</dbReference>
<dbReference type="HAMAP" id="MF_00309">
    <property type="entry name" value="ATP_synth_A_arch"/>
    <property type="match status" value="1"/>
</dbReference>
<dbReference type="SUPFAM" id="SSF47917">
    <property type="entry name" value="C-terminal domain of alpha and beta subunits of F1 ATP synthase"/>
    <property type="match status" value="1"/>
</dbReference>
<dbReference type="FunFam" id="3.40.50.300:FF:000473">
    <property type="entry name" value="Vacuolar sorting-associated 1 protein"/>
    <property type="match status" value="1"/>
</dbReference>
<dbReference type="GO" id="GO:0007033">
    <property type="term" value="P:vacuole organization"/>
    <property type="evidence" value="ECO:0007669"/>
    <property type="project" value="UniProtKB-ARBA"/>
</dbReference>
<dbReference type="InterPro" id="IPR036121">
    <property type="entry name" value="ATPase_F1/V1/A1_a/bsu_N_sf"/>
</dbReference>
<dbReference type="InterPro" id="IPR023366">
    <property type="entry name" value="ATP_synth_asu-like_sf"/>
</dbReference>
<accession>A0A5N6U6G6</accession>
<dbReference type="InterPro" id="IPR031686">
    <property type="entry name" value="ATP-synth_a_Xtn"/>
</dbReference>
<dbReference type="PROSITE" id="PS00410">
    <property type="entry name" value="G_DYNAMIN_1"/>
    <property type="match status" value="1"/>
</dbReference>
<feature type="region of interest" description="Disordered" evidence="19">
    <location>
        <begin position="1224"/>
        <end position="1251"/>
    </location>
</feature>
<dbReference type="SUPFAM" id="SSF50615">
    <property type="entry name" value="N-terminal domain of alpha and beta subunits of F1 ATP synthase"/>
    <property type="match status" value="1"/>
</dbReference>
<comment type="subunit">
    <text evidence="15">V-ATPase is a heteromultimeric enzyme composed of a peripheral catalytic V1 complex (components A to H) attached to an integral membrane V0 proton pore complex (components: a, c, c', c'', d, e, f and VOA1).</text>
</comment>
<dbReference type="Gene3D" id="1.10.1140.10">
    <property type="entry name" value="Bovine Mitochondrial F1-atpase, Atp Synthase Beta Chain, Chain D, domain 3"/>
    <property type="match status" value="1"/>
</dbReference>
<dbReference type="InterPro" id="IPR022812">
    <property type="entry name" value="Dynamin"/>
</dbReference>
<dbReference type="OrthoDB" id="5061070at2759"/>
<dbReference type="InterPro" id="IPR005725">
    <property type="entry name" value="ATPase_V1-cplx_asu"/>
</dbReference>
<dbReference type="GO" id="GO:0003924">
    <property type="term" value="F:GTPase activity"/>
    <property type="evidence" value="ECO:0007669"/>
    <property type="project" value="InterPro"/>
</dbReference>
<dbReference type="InterPro" id="IPR055190">
    <property type="entry name" value="ATP-synt_VA_C"/>
</dbReference>
<dbReference type="InterPro" id="IPR000194">
    <property type="entry name" value="ATPase_F1/V1/A1_a/bsu_nucl-bd"/>
</dbReference>
<dbReference type="Pfam" id="PF00350">
    <property type="entry name" value="Dynamin_N"/>
    <property type="match status" value="1"/>
</dbReference>
<evidence type="ECO:0000256" key="15">
    <source>
        <dbReference type="ARBA" id="ARBA00029477"/>
    </source>
</evidence>
<dbReference type="Gene3D" id="2.40.30.20">
    <property type="match status" value="1"/>
</dbReference>
<feature type="domain" description="GED" evidence="20">
    <location>
        <begin position="1297"/>
        <end position="1384"/>
    </location>
</feature>
<evidence type="ECO:0000256" key="3">
    <source>
        <dbReference type="ARBA" id="ARBA00018860"/>
    </source>
</evidence>
<keyword evidence="9" id="KW-1278">Translocase</keyword>
<feature type="compositionally biased region" description="Low complexity" evidence="19">
    <location>
        <begin position="51"/>
        <end position="67"/>
    </location>
</feature>
<dbReference type="GO" id="GO:0016887">
    <property type="term" value="F:ATP hydrolysis activity"/>
    <property type="evidence" value="ECO:0007669"/>
    <property type="project" value="InterPro"/>
</dbReference>
<evidence type="ECO:0000256" key="4">
    <source>
        <dbReference type="ARBA" id="ARBA00022448"/>
    </source>
</evidence>
<comment type="similarity">
    <text evidence="1">Belongs to the ATPase alpha/beta chains family.</text>
</comment>
<dbReference type="InterPro" id="IPR020850">
    <property type="entry name" value="GED_dom"/>
</dbReference>
<dbReference type="SUPFAM" id="SSF52540">
    <property type="entry name" value="P-loop containing nucleoside triphosphate hydrolases"/>
    <property type="match status" value="2"/>
</dbReference>
<dbReference type="InterPro" id="IPR019762">
    <property type="entry name" value="Dynamin_GTPase_CS"/>
</dbReference>
<dbReference type="PANTHER" id="PTHR43607">
    <property type="entry name" value="V-TYPE PROTON ATPASE CATALYTIC SUBUNIT A"/>
    <property type="match status" value="1"/>
</dbReference>
<keyword evidence="5" id="KW-0926">Vacuole</keyword>